<evidence type="ECO:0000313" key="14">
    <source>
        <dbReference type="Proteomes" id="UP000035721"/>
    </source>
</evidence>
<dbReference type="PANTHER" id="PTHR43394:SF1">
    <property type="entry name" value="ATP-BINDING CASSETTE SUB-FAMILY B MEMBER 10, MITOCHONDRIAL"/>
    <property type="match status" value="1"/>
</dbReference>
<dbReference type="GO" id="GO:0016887">
    <property type="term" value="F:ATP hydrolysis activity"/>
    <property type="evidence" value="ECO:0007669"/>
    <property type="project" value="InterPro"/>
</dbReference>
<evidence type="ECO:0000256" key="7">
    <source>
        <dbReference type="ARBA" id="ARBA00022989"/>
    </source>
</evidence>
<feature type="transmembrane region" description="Helical" evidence="10">
    <location>
        <begin position="271"/>
        <end position="296"/>
    </location>
</feature>
<feature type="transmembrane region" description="Helical" evidence="10">
    <location>
        <begin position="165"/>
        <end position="183"/>
    </location>
</feature>
<evidence type="ECO:0000256" key="3">
    <source>
        <dbReference type="ARBA" id="ARBA00022475"/>
    </source>
</evidence>
<dbReference type="EMBL" id="CAJB01000212">
    <property type="protein sequence ID" value="CCH78449.1"/>
    <property type="molecule type" value="Genomic_DNA"/>
</dbReference>
<dbReference type="AlphaFoldDB" id="A0A077M2H8"/>
<keyword evidence="6" id="KW-0067">ATP-binding</keyword>
<keyword evidence="2" id="KW-0813">Transport</keyword>
<evidence type="ECO:0000256" key="1">
    <source>
        <dbReference type="ARBA" id="ARBA00004651"/>
    </source>
</evidence>
<evidence type="ECO:0000256" key="5">
    <source>
        <dbReference type="ARBA" id="ARBA00022741"/>
    </source>
</evidence>
<dbReference type="Gene3D" id="1.20.1560.10">
    <property type="entry name" value="ABC transporter type 1, transmembrane domain"/>
    <property type="match status" value="1"/>
</dbReference>
<evidence type="ECO:0000256" key="6">
    <source>
        <dbReference type="ARBA" id="ARBA00022840"/>
    </source>
</evidence>
<organism evidence="13 14">
    <name type="scientific">Nostocoides japonicum T1-X7</name>
    <dbReference type="NCBI Taxonomy" id="1194083"/>
    <lineage>
        <taxon>Bacteria</taxon>
        <taxon>Bacillati</taxon>
        <taxon>Actinomycetota</taxon>
        <taxon>Actinomycetes</taxon>
        <taxon>Micrococcales</taxon>
        <taxon>Intrasporangiaceae</taxon>
        <taxon>Nostocoides</taxon>
    </lineage>
</organism>
<evidence type="ECO:0000256" key="8">
    <source>
        <dbReference type="ARBA" id="ARBA00023136"/>
    </source>
</evidence>
<dbReference type="PROSITE" id="PS50893">
    <property type="entry name" value="ABC_TRANSPORTER_2"/>
    <property type="match status" value="1"/>
</dbReference>
<evidence type="ECO:0000256" key="9">
    <source>
        <dbReference type="ARBA" id="ARBA00061644"/>
    </source>
</evidence>
<dbReference type="GO" id="GO:0005524">
    <property type="term" value="F:ATP binding"/>
    <property type="evidence" value="ECO:0007669"/>
    <property type="project" value="UniProtKB-KW"/>
</dbReference>
<keyword evidence="8 10" id="KW-0472">Membrane</keyword>
<evidence type="ECO:0000256" key="2">
    <source>
        <dbReference type="ARBA" id="ARBA00022448"/>
    </source>
</evidence>
<dbReference type="Gene3D" id="3.40.50.300">
    <property type="entry name" value="P-loop containing nucleotide triphosphate hydrolases"/>
    <property type="match status" value="1"/>
</dbReference>
<evidence type="ECO:0000256" key="4">
    <source>
        <dbReference type="ARBA" id="ARBA00022692"/>
    </source>
</evidence>
<keyword evidence="3" id="KW-1003">Cell membrane</keyword>
<gene>
    <name evidence="13" type="ORF">BN12_290024</name>
</gene>
<feature type="domain" description="ABC transporter" evidence="11">
    <location>
        <begin position="393"/>
        <end position="626"/>
    </location>
</feature>
<dbReference type="STRING" id="1194083.BN12_290024"/>
<sequence length="642" mass="69925">MNLAPTPELLAKVAALPAVRDTPRLDLARETAEQDGFSMRRLVRDFRRPLAIGMVLVVLDAVAGLLGPVLVRDGVDHGVSGASVGMLMLASGAFLVVTLADLVDQILQTFVMGRAAEQIMLSLRVRIWAQLQRLSMDYYEREMAGRIMTRMTTDVDQFESLVENGLLAALVSFVTFAGVGVALVVIDPPLGLCTLTVVVPLAVATVWFRRRAARLYDEARERIAVVNADFQESLSGVREAQAFVHEERTEAHFHALGRAYLRTRVSAQRLVATYFPFVQFLSAIADAIVLGVGAVLIGRGDLTAGALIAFLLYIDLFFSPVQQLSQVFDSWQQTLISVHRIDELMRLRTLTPEAPRPVDPGRLQGELLLDSVRFSYPVAVDRPGRERRGPADAHLPRAVEATAPPEALRGVDLRVGPGRTVALVGETGAGKSTVMKLLARFYDPDTGAVRADGRDLRSLRLRGYRAQLGYVPQDAFLFTGTVRDNIAYGRPEATDAQVEAAARAVGAHEFIAGLPGGYLHLVAERGRSLSGGQRQLLALARAELVDPVILLLDEATSNLDLVTEARVTVAMHHLTQHRTTVLIAHRLQTARGADRIVVLDQGQIVESGTHEELIAADGRYAAMWRSFETLGSSGPPGALRSR</sequence>
<dbReference type="InterPro" id="IPR039421">
    <property type="entry name" value="Type_1_exporter"/>
</dbReference>
<evidence type="ECO:0000259" key="11">
    <source>
        <dbReference type="PROSITE" id="PS50893"/>
    </source>
</evidence>
<keyword evidence="14" id="KW-1185">Reference proteome</keyword>
<proteinExistence type="inferred from homology"/>
<dbReference type="SMART" id="SM00382">
    <property type="entry name" value="AAA"/>
    <property type="match status" value="1"/>
</dbReference>
<dbReference type="InterPro" id="IPR011527">
    <property type="entry name" value="ABC1_TM_dom"/>
</dbReference>
<dbReference type="InterPro" id="IPR003439">
    <property type="entry name" value="ABC_transporter-like_ATP-bd"/>
</dbReference>
<dbReference type="Pfam" id="PF00664">
    <property type="entry name" value="ABC_membrane"/>
    <property type="match status" value="1"/>
</dbReference>
<keyword evidence="7 10" id="KW-1133">Transmembrane helix</keyword>
<accession>A0A077M2H8</accession>
<dbReference type="SUPFAM" id="SSF52540">
    <property type="entry name" value="P-loop containing nucleoside triphosphate hydrolases"/>
    <property type="match status" value="1"/>
</dbReference>
<dbReference type="GO" id="GO:0015421">
    <property type="term" value="F:ABC-type oligopeptide transporter activity"/>
    <property type="evidence" value="ECO:0007669"/>
    <property type="project" value="TreeGrafter"/>
</dbReference>
<protein>
    <submittedName>
        <fullName evidence="13">ABC transporter related protein</fullName>
    </submittedName>
</protein>
<feature type="transmembrane region" description="Helical" evidence="10">
    <location>
        <begin position="189"/>
        <end position="208"/>
    </location>
</feature>
<dbReference type="FunFam" id="3.40.50.300:FF:000299">
    <property type="entry name" value="ABC transporter ATP-binding protein/permease"/>
    <property type="match status" value="1"/>
</dbReference>
<feature type="transmembrane region" description="Helical" evidence="10">
    <location>
        <begin position="83"/>
        <end position="103"/>
    </location>
</feature>
<comment type="caution">
    <text evidence="13">The sequence shown here is derived from an EMBL/GenBank/DDBJ whole genome shotgun (WGS) entry which is preliminary data.</text>
</comment>
<keyword evidence="4 10" id="KW-0812">Transmembrane</keyword>
<keyword evidence="5" id="KW-0547">Nucleotide-binding</keyword>
<comment type="similarity">
    <text evidence="9">Belongs to the ABC transporter superfamily. Lipid exporter (TC 3.A.1.106) family.</text>
</comment>
<dbReference type="InterPro" id="IPR027417">
    <property type="entry name" value="P-loop_NTPase"/>
</dbReference>
<dbReference type="PANTHER" id="PTHR43394">
    <property type="entry name" value="ATP-DEPENDENT PERMEASE MDL1, MITOCHONDRIAL"/>
    <property type="match status" value="1"/>
</dbReference>
<dbReference type="PROSITE" id="PS50929">
    <property type="entry name" value="ABC_TM1F"/>
    <property type="match status" value="1"/>
</dbReference>
<comment type="subcellular location">
    <subcellularLocation>
        <location evidence="1">Cell membrane</location>
        <topology evidence="1">Multi-pass membrane protein</topology>
    </subcellularLocation>
</comment>
<name>A0A077M2H8_9MICO</name>
<dbReference type="InterPro" id="IPR036640">
    <property type="entry name" value="ABC1_TM_sf"/>
</dbReference>
<dbReference type="GO" id="GO:0005886">
    <property type="term" value="C:plasma membrane"/>
    <property type="evidence" value="ECO:0007669"/>
    <property type="project" value="UniProtKB-SubCell"/>
</dbReference>
<feature type="transmembrane region" description="Helical" evidence="10">
    <location>
        <begin position="50"/>
        <end position="71"/>
    </location>
</feature>
<feature type="domain" description="ABC transmembrane type-1" evidence="12">
    <location>
        <begin position="51"/>
        <end position="333"/>
    </location>
</feature>
<dbReference type="Pfam" id="PF00005">
    <property type="entry name" value="ABC_tran"/>
    <property type="match status" value="1"/>
</dbReference>
<dbReference type="SUPFAM" id="SSF90123">
    <property type="entry name" value="ABC transporter transmembrane region"/>
    <property type="match status" value="1"/>
</dbReference>
<evidence type="ECO:0000313" key="13">
    <source>
        <dbReference type="EMBL" id="CCH78449.1"/>
    </source>
</evidence>
<evidence type="ECO:0000256" key="10">
    <source>
        <dbReference type="SAM" id="Phobius"/>
    </source>
</evidence>
<reference evidence="13 14" key="1">
    <citation type="journal article" date="2013" name="ISME J.">
        <title>A metabolic model for members of the genus Tetrasphaera involved in enhanced biological phosphorus removal.</title>
        <authorList>
            <person name="Kristiansen R."/>
            <person name="Nguyen H.T.T."/>
            <person name="Saunders A.M."/>
            <person name="Nielsen J.L."/>
            <person name="Wimmer R."/>
            <person name="Le V.Q."/>
            <person name="McIlroy S.J."/>
            <person name="Petrovski S."/>
            <person name="Seviour R.J."/>
            <person name="Calteau A."/>
            <person name="Nielsen K.L."/>
            <person name="Nielsen P.H."/>
        </authorList>
    </citation>
    <scope>NUCLEOTIDE SEQUENCE [LARGE SCALE GENOMIC DNA]</scope>
    <source>
        <strain evidence="13 14">T1-X7</strain>
    </source>
</reference>
<evidence type="ECO:0000259" key="12">
    <source>
        <dbReference type="PROSITE" id="PS50929"/>
    </source>
</evidence>
<dbReference type="InterPro" id="IPR003593">
    <property type="entry name" value="AAA+_ATPase"/>
</dbReference>
<dbReference type="CDD" id="cd18546">
    <property type="entry name" value="ABC_6TM_Rv0194_D2_like"/>
    <property type="match status" value="1"/>
</dbReference>
<dbReference type="Proteomes" id="UP000035721">
    <property type="component" value="Unassembled WGS sequence"/>
</dbReference>